<evidence type="ECO:0000313" key="13">
    <source>
        <dbReference type="Proteomes" id="UP000219994"/>
    </source>
</evidence>
<evidence type="ECO:0000256" key="8">
    <source>
        <dbReference type="ARBA" id="ARBA00023136"/>
    </source>
</evidence>
<proteinExistence type="inferred from homology"/>
<keyword evidence="5" id="KW-0762">Sugar transport</keyword>
<evidence type="ECO:0000256" key="3">
    <source>
        <dbReference type="ARBA" id="ARBA00022448"/>
    </source>
</evidence>
<dbReference type="PANTHER" id="PTHR48020:SF12">
    <property type="entry name" value="PROTON MYO-INOSITOL COTRANSPORTER"/>
    <property type="match status" value="1"/>
</dbReference>
<feature type="transmembrane region" description="Helical" evidence="10">
    <location>
        <begin position="162"/>
        <end position="184"/>
    </location>
</feature>
<dbReference type="FunFam" id="1.20.1250.20:FF:000218">
    <property type="entry name" value="facilitated trehalose transporter Tret1"/>
    <property type="match status" value="1"/>
</dbReference>
<feature type="transmembrane region" description="Helical" evidence="10">
    <location>
        <begin position="340"/>
        <end position="358"/>
    </location>
</feature>
<dbReference type="PANTHER" id="PTHR48020">
    <property type="entry name" value="PROTON MYO-INOSITOL COTRANSPORTER"/>
    <property type="match status" value="1"/>
</dbReference>
<evidence type="ECO:0000256" key="4">
    <source>
        <dbReference type="ARBA" id="ARBA00022475"/>
    </source>
</evidence>
<dbReference type="SUPFAM" id="SSF103473">
    <property type="entry name" value="MFS general substrate transporter"/>
    <property type="match status" value="1"/>
</dbReference>
<feature type="transmembrane region" description="Helical" evidence="10">
    <location>
        <begin position="312"/>
        <end position="333"/>
    </location>
</feature>
<dbReference type="GO" id="GO:0022857">
    <property type="term" value="F:transmembrane transporter activity"/>
    <property type="evidence" value="ECO:0007669"/>
    <property type="project" value="InterPro"/>
</dbReference>
<dbReference type="InterPro" id="IPR050814">
    <property type="entry name" value="Myo-inositol_Transporter"/>
</dbReference>
<comment type="subcellular location">
    <subcellularLocation>
        <location evidence="1">Cell membrane</location>
        <topology evidence="1">Multi-pass membrane protein</topology>
    </subcellularLocation>
</comment>
<protein>
    <recommendedName>
        <fullName evidence="11">Major facilitator superfamily (MFS) profile domain-containing protein</fullName>
    </recommendedName>
</protein>
<keyword evidence="3 9" id="KW-0813">Transport</keyword>
<sequence>MNNRSRSRRLAFAALSTSAVTRTSIRTTPSRHLSIGWVALVAALGGLLFGYDTGIIASALPQITQEFSLDALEQSIVASSILVGCIIGALTAGRISDRIGRRKVLAGVAVLFILAAIAVALSHSYLLLVLFRIALGVSVGAASQVVPVYIAELAPAARRGRLVVMFQVAVIFGILVSTVSGFFIGTLDGGWRITAALGAVPAIVMLVGSFLLPETPRFLVLSGKQEAAAEVLRRLRPPAADVQTELEDIIQVETESRAKARGWREMFGKRVRPALIAGVGIAVFCQITGINAILYYAPTILGNAGFDTSGSLFTSMLVSFVLFIFTLLGLFLIDRWGRRRLMLAFVPLSAICIIALGFSFNGSTVEGSPVLLVVLLVLGNALNGGSLSVVAWLLASEVYPLAIRGVAMGFTAFALWAADLLVSLSSLWLAETLTIRGMFWLFGLIGFAALAFVYFFAPETKGRSLENIEESLNSGTFFPRRRRRNRN</sequence>
<feature type="transmembrane region" description="Helical" evidence="10">
    <location>
        <begin position="438"/>
        <end position="457"/>
    </location>
</feature>
<dbReference type="AlphaFoldDB" id="A0A2A6FN15"/>
<keyword evidence="6 10" id="KW-0812">Transmembrane</keyword>
<feature type="transmembrane region" description="Helical" evidence="10">
    <location>
        <begin position="104"/>
        <end position="123"/>
    </location>
</feature>
<feature type="transmembrane region" description="Helical" evidence="10">
    <location>
        <begin position="129"/>
        <end position="150"/>
    </location>
</feature>
<evidence type="ECO:0000256" key="2">
    <source>
        <dbReference type="ARBA" id="ARBA00010992"/>
    </source>
</evidence>
<dbReference type="InterPro" id="IPR005828">
    <property type="entry name" value="MFS_sugar_transport-like"/>
</dbReference>
<dbReference type="Proteomes" id="UP000219994">
    <property type="component" value="Unassembled WGS sequence"/>
</dbReference>
<evidence type="ECO:0000256" key="10">
    <source>
        <dbReference type="SAM" id="Phobius"/>
    </source>
</evidence>
<dbReference type="NCBIfam" id="TIGR00879">
    <property type="entry name" value="SP"/>
    <property type="match status" value="1"/>
</dbReference>
<feature type="transmembrane region" description="Helical" evidence="10">
    <location>
        <begin position="190"/>
        <end position="212"/>
    </location>
</feature>
<dbReference type="PROSITE" id="PS00216">
    <property type="entry name" value="SUGAR_TRANSPORT_1"/>
    <property type="match status" value="2"/>
</dbReference>
<comment type="similarity">
    <text evidence="2 9">Belongs to the major facilitator superfamily. Sugar transporter (TC 2.A.1.1) family.</text>
</comment>
<feature type="transmembrane region" description="Helical" evidence="10">
    <location>
        <begin position="370"/>
        <end position="394"/>
    </location>
</feature>
<keyword evidence="4" id="KW-1003">Cell membrane</keyword>
<evidence type="ECO:0000256" key="7">
    <source>
        <dbReference type="ARBA" id="ARBA00022989"/>
    </source>
</evidence>
<dbReference type="PRINTS" id="PR00171">
    <property type="entry name" value="SUGRTRNSPORT"/>
</dbReference>
<feature type="transmembrane region" description="Helical" evidence="10">
    <location>
        <begin position="71"/>
        <end position="92"/>
    </location>
</feature>
<feature type="transmembrane region" description="Helical" evidence="10">
    <location>
        <begin position="401"/>
        <end position="418"/>
    </location>
</feature>
<dbReference type="Pfam" id="PF00083">
    <property type="entry name" value="Sugar_tr"/>
    <property type="match status" value="1"/>
</dbReference>
<dbReference type="EMBL" id="NAEP01000069">
    <property type="protein sequence ID" value="PDQ34149.1"/>
    <property type="molecule type" value="Genomic_DNA"/>
</dbReference>
<feature type="domain" description="Major facilitator superfamily (MFS) profile" evidence="11">
    <location>
        <begin position="38"/>
        <end position="461"/>
    </location>
</feature>
<feature type="transmembrane region" description="Helical" evidence="10">
    <location>
        <begin position="32"/>
        <end position="51"/>
    </location>
</feature>
<evidence type="ECO:0000313" key="12">
    <source>
        <dbReference type="EMBL" id="PDQ34149.1"/>
    </source>
</evidence>
<dbReference type="InterPro" id="IPR003663">
    <property type="entry name" value="Sugar/inositol_transpt"/>
</dbReference>
<reference evidence="13" key="1">
    <citation type="submission" date="2017-03" db="EMBL/GenBank/DDBJ databases">
        <authorList>
            <person name="Lund M.B."/>
        </authorList>
    </citation>
    <scope>NUCLEOTIDE SEQUENCE [LARGE SCALE GENOMIC DNA]</scope>
</reference>
<dbReference type="GO" id="GO:0005886">
    <property type="term" value="C:plasma membrane"/>
    <property type="evidence" value="ECO:0007669"/>
    <property type="project" value="UniProtKB-SubCell"/>
</dbReference>
<dbReference type="PROSITE" id="PS50850">
    <property type="entry name" value="MFS"/>
    <property type="match status" value="1"/>
</dbReference>
<name>A0A2A6FN15_9MICO</name>
<evidence type="ECO:0000256" key="5">
    <source>
        <dbReference type="ARBA" id="ARBA00022597"/>
    </source>
</evidence>
<dbReference type="InterPro" id="IPR005829">
    <property type="entry name" value="Sugar_transporter_CS"/>
</dbReference>
<keyword evidence="7 10" id="KW-1133">Transmembrane helix</keyword>
<dbReference type="Gene3D" id="1.20.1250.20">
    <property type="entry name" value="MFS general substrate transporter like domains"/>
    <property type="match status" value="1"/>
</dbReference>
<evidence type="ECO:0000256" key="9">
    <source>
        <dbReference type="RuleBase" id="RU003346"/>
    </source>
</evidence>
<evidence type="ECO:0000256" key="6">
    <source>
        <dbReference type="ARBA" id="ARBA00022692"/>
    </source>
</evidence>
<feature type="transmembrane region" description="Helical" evidence="10">
    <location>
        <begin position="274"/>
        <end position="297"/>
    </location>
</feature>
<dbReference type="InterPro" id="IPR036259">
    <property type="entry name" value="MFS_trans_sf"/>
</dbReference>
<dbReference type="InterPro" id="IPR020846">
    <property type="entry name" value="MFS_dom"/>
</dbReference>
<keyword evidence="8 10" id="KW-0472">Membrane</keyword>
<organism evidence="12 13">
    <name type="scientific">Candidatus Lumbricidiphila eiseniae</name>
    <dbReference type="NCBI Taxonomy" id="1969409"/>
    <lineage>
        <taxon>Bacteria</taxon>
        <taxon>Bacillati</taxon>
        <taxon>Actinomycetota</taxon>
        <taxon>Actinomycetes</taxon>
        <taxon>Micrococcales</taxon>
        <taxon>Microbacteriaceae</taxon>
        <taxon>Candidatus Lumbricidiphila</taxon>
    </lineage>
</organism>
<comment type="caution">
    <text evidence="12">The sequence shown here is derived from an EMBL/GenBank/DDBJ whole genome shotgun (WGS) entry which is preliminary data.</text>
</comment>
<accession>A0A2A6FN15</accession>
<evidence type="ECO:0000259" key="11">
    <source>
        <dbReference type="PROSITE" id="PS50850"/>
    </source>
</evidence>
<gene>
    <name evidence="12" type="ORF">B5766_13035</name>
</gene>
<evidence type="ECO:0000256" key="1">
    <source>
        <dbReference type="ARBA" id="ARBA00004651"/>
    </source>
</evidence>